<keyword evidence="6" id="KW-0560">Oxidoreductase</keyword>
<dbReference type="GO" id="GO:0016020">
    <property type="term" value="C:membrane"/>
    <property type="evidence" value="ECO:0007669"/>
    <property type="project" value="UniProtKB-SubCell"/>
</dbReference>
<dbReference type="HAMAP" id="MF_01665">
    <property type="entry name" value="HemeA_synth_type2"/>
    <property type="match status" value="1"/>
</dbReference>
<evidence type="ECO:0000256" key="5">
    <source>
        <dbReference type="ARBA" id="ARBA00022989"/>
    </source>
</evidence>
<dbReference type="GO" id="GO:0016653">
    <property type="term" value="F:oxidoreductase activity, acting on NAD(P)H, heme protein as acceptor"/>
    <property type="evidence" value="ECO:0007669"/>
    <property type="project" value="TreeGrafter"/>
</dbReference>
<evidence type="ECO:0000256" key="3">
    <source>
        <dbReference type="ARBA" id="ARBA00022692"/>
    </source>
</evidence>
<evidence type="ECO:0000256" key="11">
    <source>
        <dbReference type="ARBA" id="ARBA00048044"/>
    </source>
</evidence>
<dbReference type="PANTHER" id="PTHR23289:SF2">
    <property type="entry name" value="CYTOCHROME C OXIDASE ASSEMBLY PROTEIN COX15 HOMOLOG"/>
    <property type="match status" value="1"/>
</dbReference>
<feature type="transmembrane region" description="Helical" evidence="12">
    <location>
        <begin position="315"/>
        <end position="332"/>
    </location>
</feature>
<comment type="pathway">
    <text evidence="10">Porphyrin-containing compound metabolism; heme A biosynthesis; heme A from heme O: step 1/1.</text>
</comment>
<dbReference type="InterPro" id="IPR003780">
    <property type="entry name" value="COX15/CtaA_fam"/>
</dbReference>
<dbReference type="AlphaFoldDB" id="A0AA51RBP7"/>
<dbReference type="InterPro" id="IPR023754">
    <property type="entry name" value="HemeA_Synthase_type2"/>
</dbReference>
<keyword evidence="4" id="KW-0479">Metal-binding</keyword>
<keyword evidence="3 12" id="KW-0812">Transmembrane</keyword>
<keyword evidence="9 12" id="KW-0472">Membrane</keyword>
<evidence type="ECO:0000256" key="1">
    <source>
        <dbReference type="ARBA" id="ARBA00001970"/>
    </source>
</evidence>
<dbReference type="PANTHER" id="PTHR23289">
    <property type="entry name" value="CYTOCHROME C OXIDASE ASSEMBLY PROTEIN COX15"/>
    <property type="match status" value="1"/>
</dbReference>
<keyword evidence="14" id="KW-1185">Reference proteome</keyword>
<comment type="catalytic activity">
    <reaction evidence="11">
        <text>Fe(II)-heme o + 2 A + H2O = Fe(II)-heme a + 2 AH2</text>
        <dbReference type="Rhea" id="RHEA:63388"/>
        <dbReference type="ChEBI" id="CHEBI:13193"/>
        <dbReference type="ChEBI" id="CHEBI:15377"/>
        <dbReference type="ChEBI" id="CHEBI:17499"/>
        <dbReference type="ChEBI" id="CHEBI:60530"/>
        <dbReference type="ChEBI" id="CHEBI:61715"/>
        <dbReference type="EC" id="1.17.99.9"/>
    </reaction>
    <physiologicalReaction direction="left-to-right" evidence="11">
        <dbReference type="Rhea" id="RHEA:63389"/>
    </physiologicalReaction>
</comment>
<evidence type="ECO:0000256" key="6">
    <source>
        <dbReference type="ARBA" id="ARBA00023002"/>
    </source>
</evidence>
<keyword evidence="7" id="KW-0408">Iron</keyword>
<organism evidence="13 14">
    <name type="scientific">Marivirga salinarum</name>
    <dbReference type="NCBI Taxonomy" id="3059078"/>
    <lineage>
        <taxon>Bacteria</taxon>
        <taxon>Pseudomonadati</taxon>
        <taxon>Bacteroidota</taxon>
        <taxon>Cytophagia</taxon>
        <taxon>Cytophagales</taxon>
        <taxon>Marivirgaceae</taxon>
        <taxon>Marivirga</taxon>
    </lineage>
</organism>
<evidence type="ECO:0000256" key="4">
    <source>
        <dbReference type="ARBA" id="ARBA00022723"/>
    </source>
</evidence>
<feature type="transmembrane region" description="Helical" evidence="12">
    <location>
        <begin position="286"/>
        <end position="309"/>
    </location>
</feature>
<dbReference type="Pfam" id="PF02628">
    <property type="entry name" value="COX15-CtaA"/>
    <property type="match status" value="1"/>
</dbReference>
<reference evidence="13 14" key="1">
    <citation type="submission" date="2023-08" db="EMBL/GenBank/DDBJ databases">
        <title>Comparative genomics and taxonomic characterization of three novel marine species of genus Marivirga.</title>
        <authorList>
            <person name="Muhammad N."/>
            <person name="Kim S.-G."/>
        </authorList>
    </citation>
    <scope>NUCLEOTIDE SEQUENCE [LARGE SCALE GENOMIC DNA]</scope>
    <source>
        <strain evidence="13 14">BDSF4-3</strain>
    </source>
</reference>
<dbReference type="GO" id="GO:0046872">
    <property type="term" value="F:metal ion binding"/>
    <property type="evidence" value="ECO:0007669"/>
    <property type="project" value="UniProtKB-KW"/>
</dbReference>
<keyword evidence="5 12" id="KW-1133">Transmembrane helix</keyword>
<dbReference type="Proteomes" id="UP001230496">
    <property type="component" value="Chromosome"/>
</dbReference>
<feature type="transmembrane region" description="Helical" evidence="12">
    <location>
        <begin position="192"/>
        <end position="214"/>
    </location>
</feature>
<evidence type="ECO:0000256" key="2">
    <source>
        <dbReference type="ARBA" id="ARBA00004141"/>
    </source>
</evidence>
<protein>
    <submittedName>
        <fullName evidence="13">COX15/CtaA family protein</fullName>
    </submittedName>
</protein>
<evidence type="ECO:0000256" key="7">
    <source>
        <dbReference type="ARBA" id="ARBA00023004"/>
    </source>
</evidence>
<feature type="transmembrane region" description="Helical" evidence="12">
    <location>
        <begin position="125"/>
        <end position="143"/>
    </location>
</feature>
<sequence length="341" mass="39520">MRSTYNNKAILIWLILGCALVISMVVIGGITRLTQSGLSIVEWKPISGITPPLSQDEWQQTFQQYKESPEFIHYRKNFTLADFKEIYFWEYLHRLLGRIIGIIFLLPFLYFWIKGYLDSSLKNKLIVIFFLGLFQGVLGWYMVKSGLMNVPHVSHYRLAAHLITAFGLIAYIFWVILDFIPQKRIRSNSLFFLNLSFLLLLIFQICFGAFVAGLKAGKWYNTFPKMGDEWIPSSFHYEFKHYGLWAMIESPPVVQFVHRSLAYIIFVLGLIIFFQAYQKLKYFPKTVIFLMILIVAQFTLGVFTLLYAVPISLGVLHQIFAAFLMLSGIYLVKSTTPFGKS</sequence>
<proteinExistence type="inferred from homology"/>
<dbReference type="KEGG" id="msaa:QYS49_01910"/>
<gene>
    <name evidence="13" type="ORF">QYS49_01910</name>
</gene>
<feature type="transmembrane region" description="Helical" evidence="12">
    <location>
        <begin position="158"/>
        <end position="180"/>
    </location>
</feature>
<feature type="transmembrane region" description="Helical" evidence="12">
    <location>
        <begin position="9"/>
        <end position="30"/>
    </location>
</feature>
<dbReference type="GO" id="GO:0006784">
    <property type="term" value="P:heme A biosynthetic process"/>
    <property type="evidence" value="ECO:0007669"/>
    <property type="project" value="InterPro"/>
</dbReference>
<evidence type="ECO:0000256" key="8">
    <source>
        <dbReference type="ARBA" id="ARBA00023133"/>
    </source>
</evidence>
<dbReference type="RefSeq" id="WP_308350670.1">
    <property type="nucleotide sequence ID" value="NZ_CP129971.1"/>
</dbReference>
<feature type="transmembrane region" description="Helical" evidence="12">
    <location>
        <begin position="256"/>
        <end position="274"/>
    </location>
</feature>
<evidence type="ECO:0000256" key="9">
    <source>
        <dbReference type="ARBA" id="ARBA00023136"/>
    </source>
</evidence>
<evidence type="ECO:0000256" key="10">
    <source>
        <dbReference type="ARBA" id="ARBA00044501"/>
    </source>
</evidence>
<accession>A0AA51RBP7</accession>
<comment type="subcellular location">
    <subcellularLocation>
        <location evidence="2">Membrane</location>
        <topology evidence="2">Multi-pass membrane protein</topology>
    </subcellularLocation>
</comment>
<evidence type="ECO:0000313" key="13">
    <source>
        <dbReference type="EMBL" id="WMN12511.1"/>
    </source>
</evidence>
<dbReference type="GO" id="GO:0120547">
    <property type="term" value="F:heme A synthase activity"/>
    <property type="evidence" value="ECO:0007669"/>
    <property type="project" value="UniProtKB-EC"/>
</dbReference>
<keyword evidence="8" id="KW-0350">Heme biosynthesis</keyword>
<feature type="transmembrane region" description="Helical" evidence="12">
    <location>
        <begin position="95"/>
        <end position="113"/>
    </location>
</feature>
<evidence type="ECO:0000313" key="14">
    <source>
        <dbReference type="Proteomes" id="UP001230496"/>
    </source>
</evidence>
<name>A0AA51RBP7_9BACT</name>
<comment type="cofactor">
    <cofactor evidence="1">
        <name>heme b</name>
        <dbReference type="ChEBI" id="CHEBI:60344"/>
    </cofactor>
</comment>
<evidence type="ECO:0000256" key="12">
    <source>
        <dbReference type="SAM" id="Phobius"/>
    </source>
</evidence>
<dbReference type="EMBL" id="CP129971">
    <property type="protein sequence ID" value="WMN12511.1"/>
    <property type="molecule type" value="Genomic_DNA"/>
</dbReference>